<name>A0ABT3ZE42_9HYPH</name>
<accession>A0ABT3ZE42</accession>
<feature type="transmembrane region" description="Helical" evidence="1">
    <location>
        <begin position="20"/>
        <end position="39"/>
    </location>
</feature>
<dbReference type="EMBL" id="JAOVZR010000001">
    <property type="protein sequence ID" value="MCY0149511.1"/>
    <property type="molecule type" value="Genomic_DNA"/>
</dbReference>
<keyword evidence="1" id="KW-0472">Membrane</keyword>
<organism evidence="2 3">
    <name type="scientific">Hoeflea algicola</name>
    <dbReference type="NCBI Taxonomy" id="2983763"/>
    <lineage>
        <taxon>Bacteria</taxon>
        <taxon>Pseudomonadati</taxon>
        <taxon>Pseudomonadota</taxon>
        <taxon>Alphaproteobacteria</taxon>
        <taxon>Hyphomicrobiales</taxon>
        <taxon>Rhizobiaceae</taxon>
        <taxon>Hoeflea</taxon>
    </lineage>
</organism>
<evidence type="ECO:0000256" key="1">
    <source>
        <dbReference type="SAM" id="Phobius"/>
    </source>
</evidence>
<dbReference type="Proteomes" id="UP001073227">
    <property type="component" value="Unassembled WGS sequence"/>
</dbReference>
<proteinExistence type="predicted"/>
<sequence>MTQDNRNYLSINRSAHYYDIMRTTVFAFVGIAAIIEFGPDGYSPALTMLVIVTAVYGIIAGGTAIDDIGSLRDDMDEETANTHFGKSLMARNLPALKMISAVLLGLAAVAELYEIFT</sequence>
<feature type="transmembrane region" description="Helical" evidence="1">
    <location>
        <begin position="45"/>
        <end position="65"/>
    </location>
</feature>
<evidence type="ECO:0000313" key="3">
    <source>
        <dbReference type="Proteomes" id="UP001073227"/>
    </source>
</evidence>
<comment type="caution">
    <text evidence="2">The sequence shown here is derived from an EMBL/GenBank/DDBJ whole genome shotgun (WGS) entry which is preliminary data.</text>
</comment>
<keyword evidence="3" id="KW-1185">Reference proteome</keyword>
<protein>
    <submittedName>
        <fullName evidence="2">Uncharacterized protein</fullName>
    </submittedName>
</protein>
<feature type="transmembrane region" description="Helical" evidence="1">
    <location>
        <begin position="95"/>
        <end position="116"/>
    </location>
</feature>
<gene>
    <name evidence="2" type="ORF">OEG84_17805</name>
</gene>
<keyword evidence="1" id="KW-0812">Transmembrane</keyword>
<dbReference type="RefSeq" id="WP_267654978.1">
    <property type="nucleotide sequence ID" value="NZ_JAOVZR010000001.1"/>
</dbReference>
<keyword evidence="1" id="KW-1133">Transmembrane helix</keyword>
<evidence type="ECO:0000313" key="2">
    <source>
        <dbReference type="EMBL" id="MCY0149511.1"/>
    </source>
</evidence>
<reference evidence="2" key="1">
    <citation type="submission" date="2022-10" db="EMBL/GenBank/DDBJ databases">
        <title>Hoeflea sp. G2-23, isolated from marine algae.</title>
        <authorList>
            <person name="Kristyanto S."/>
            <person name="Kim J.M."/>
            <person name="Jeon C.O."/>
        </authorList>
    </citation>
    <scope>NUCLEOTIDE SEQUENCE</scope>
    <source>
        <strain evidence="2">G2-23</strain>
    </source>
</reference>